<proteinExistence type="predicted"/>
<evidence type="ECO:0000256" key="1">
    <source>
        <dbReference type="SAM" id="MobiDB-lite"/>
    </source>
</evidence>
<comment type="caution">
    <text evidence="2">The sequence shown here is derived from an EMBL/GenBank/DDBJ whole genome shotgun (WGS) entry which is preliminary data.</text>
</comment>
<organism evidence="2 3">
    <name type="scientific">Aduncisulcus paluster</name>
    <dbReference type="NCBI Taxonomy" id="2918883"/>
    <lineage>
        <taxon>Eukaryota</taxon>
        <taxon>Metamonada</taxon>
        <taxon>Carpediemonas-like organisms</taxon>
        <taxon>Aduncisulcus</taxon>
    </lineage>
</organism>
<feature type="region of interest" description="Disordered" evidence="1">
    <location>
        <begin position="62"/>
        <end position="139"/>
    </location>
</feature>
<feature type="compositionally biased region" description="Basic and acidic residues" evidence="1">
    <location>
        <begin position="67"/>
        <end position="122"/>
    </location>
</feature>
<dbReference type="EMBL" id="BQXS01011820">
    <property type="protein sequence ID" value="GKT17117.1"/>
    <property type="molecule type" value="Genomic_DNA"/>
</dbReference>
<protein>
    <submittedName>
        <fullName evidence="2">Uncharacterized protein</fullName>
    </submittedName>
</protein>
<sequence length="157" mass="17720">MIPRTPIPSANPPGGQPQMTIWGSALSTEADLAALIKKNEQQITTLASSVEKLMKMMETMVQQNDSLRQEQIRIREDIISSSEESERSQPDEPSHHSEKDDRLTADDLRPTDPHESLFKEDPSPPNPFTSSNHHIEPPVLKKINVKEYEVFISDHKA</sequence>
<accession>A0ABQ5JW22</accession>
<keyword evidence="3" id="KW-1185">Reference proteome</keyword>
<gene>
    <name evidence="2" type="ORF">ADUPG1_011042</name>
</gene>
<reference evidence="2" key="1">
    <citation type="submission" date="2022-03" db="EMBL/GenBank/DDBJ databases">
        <title>Draft genome sequence of Aduncisulcus paluster, a free-living microaerophilic Fornicata.</title>
        <authorList>
            <person name="Yuyama I."/>
            <person name="Kume K."/>
            <person name="Tamura T."/>
            <person name="Inagaki Y."/>
            <person name="Hashimoto T."/>
        </authorList>
    </citation>
    <scope>NUCLEOTIDE SEQUENCE</scope>
    <source>
        <strain evidence="2">NY0171</strain>
    </source>
</reference>
<evidence type="ECO:0000313" key="2">
    <source>
        <dbReference type="EMBL" id="GKT17117.1"/>
    </source>
</evidence>
<name>A0ABQ5JW22_9EUKA</name>
<dbReference type="Proteomes" id="UP001057375">
    <property type="component" value="Unassembled WGS sequence"/>
</dbReference>
<feature type="non-terminal residue" evidence="2">
    <location>
        <position position="157"/>
    </location>
</feature>
<evidence type="ECO:0000313" key="3">
    <source>
        <dbReference type="Proteomes" id="UP001057375"/>
    </source>
</evidence>